<dbReference type="GO" id="GO:0009908">
    <property type="term" value="P:flower development"/>
    <property type="evidence" value="ECO:0007669"/>
    <property type="project" value="UniProtKB-KW"/>
</dbReference>
<reference evidence="6 7" key="1">
    <citation type="submission" date="2016-09" db="EMBL/GenBank/DDBJ databases">
        <title>The draft genome of Dichanthelium oligosanthes: A C3 panicoid grass species.</title>
        <authorList>
            <person name="Studer A.J."/>
            <person name="Schnable J.C."/>
            <person name="Brutnell T.P."/>
        </authorList>
    </citation>
    <scope>NUCLEOTIDE SEQUENCE [LARGE SCALE GENOMIC DNA]</scope>
    <source>
        <strain evidence="7">cv. Kellogg 1175</strain>
        <tissue evidence="6">Leaf</tissue>
    </source>
</reference>
<evidence type="ECO:0000313" key="6">
    <source>
        <dbReference type="EMBL" id="OEL28240.1"/>
    </source>
</evidence>
<feature type="non-terminal residue" evidence="6">
    <location>
        <position position="420"/>
    </location>
</feature>
<evidence type="ECO:0000313" key="7">
    <source>
        <dbReference type="Proteomes" id="UP000095767"/>
    </source>
</evidence>
<evidence type="ECO:0000256" key="4">
    <source>
        <dbReference type="RuleBase" id="RU364012"/>
    </source>
</evidence>
<feature type="compositionally biased region" description="Low complexity" evidence="5">
    <location>
        <begin position="410"/>
        <end position="420"/>
    </location>
</feature>
<keyword evidence="2 4" id="KW-0221">Differentiation</keyword>
<comment type="caution">
    <text evidence="6">The sequence shown here is derived from an EMBL/GenBank/DDBJ whole genome shotgun (WGS) entry which is preliminary data.</text>
</comment>
<evidence type="ECO:0000256" key="5">
    <source>
        <dbReference type="SAM" id="MobiDB-lite"/>
    </source>
</evidence>
<feature type="compositionally biased region" description="Basic and acidic residues" evidence="5">
    <location>
        <begin position="396"/>
        <end position="409"/>
    </location>
</feature>
<name>A0A1E5VT12_9POAL</name>
<keyword evidence="7" id="KW-1185">Reference proteome</keyword>
<dbReference type="PANTHER" id="PTHR31791:SF47">
    <property type="entry name" value="INACTIVE FRIGIDA-LIKE PROTEIN 2"/>
    <property type="match status" value="1"/>
</dbReference>
<keyword evidence="4" id="KW-0217">Developmental protein</keyword>
<dbReference type="EMBL" id="LWDX02030497">
    <property type="protein sequence ID" value="OEL28240.1"/>
    <property type="molecule type" value="Genomic_DNA"/>
</dbReference>
<feature type="region of interest" description="Disordered" evidence="5">
    <location>
        <begin position="350"/>
        <end position="420"/>
    </location>
</feature>
<accession>A0A1E5VT12</accession>
<keyword evidence="3 4" id="KW-0287">Flowering</keyword>
<dbReference type="PANTHER" id="PTHR31791">
    <property type="entry name" value="FRIGIDA-LIKE PROTEIN 3-RELATED"/>
    <property type="match status" value="1"/>
</dbReference>
<gene>
    <name evidence="6" type="ORF">BAE44_0010741</name>
</gene>
<evidence type="ECO:0000256" key="3">
    <source>
        <dbReference type="ARBA" id="ARBA00023089"/>
    </source>
</evidence>
<comment type="similarity">
    <text evidence="1 4">Belongs to the Frigida family.</text>
</comment>
<dbReference type="OrthoDB" id="1166059at2759"/>
<dbReference type="Pfam" id="PF07899">
    <property type="entry name" value="Frigida"/>
    <property type="match status" value="1"/>
</dbReference>
<organism evidence="6 7">
    <name type="scientific">Dichanthelium oligosanthes</name>
    <dbReference type="NCBI Taxonomy" id="888268"/>
    <lineage>
        <taxon>Eukaryota</taxon>
        <taxon>Viridiplantae</taxon>
        <taxon>Streptophyta</taxon>
        <taxon>Embryophyta</taxon>
        <taxon>Tracheophyta</taxon>
        <taxon>Spermatophyta</taxon>
        <taxon>Magnoliopsida</taxon>
        <taxon>Liliopsida</taxon>
        <taxon>Poales</taxon>
        <taxon>Poaceae</taxon>
        <taxon>PACMAD clade</taxon>
        <taxon>Panicoideae</taxon>
        <taxon>Panicodae</taxon>
        <taxon>Paniceae</taxon>
        <taxon>Dichantheliinae</taxon>
        <taxon>Dichanthelium</taxon>
    </lineage>
</organism>
<dbReference type="STRING" id="888268.A0A1E5VT12"/>
<dbReference type="GO" id="GO:0030154">
    <property type="term" value="P:cell differentiation"/>
    <property type="evidence" value="ECO:0007669"/>
    <property type="project" value="UniProtKB-KW"/>
</dbReference>
<feature type="compositionally biased region" description="Low complexity" evidence="5">
    <location>
        <begin position="354"/>
        <end position="365"/>
    </location>
</feature>
<dbReference type="Proteomes" id="UP000095767">
    <property type="component" value="Unassembled WGS sequence"/>
</dbReference>
<proteinExistence type="inferred from homology"/>
<dbReference type="AlphaFoldDB" id="A0A1E5VT12"/>
<evidence type="ECO:0000256" key="2">
    <source>
        <dbReference type="ARBA" id="ARBA00022782"/>
    </source>
</evidence>
<evidence type="ECO:0000256" key="1">
    <source>
        <dbReference type="ARBA" id="ARBA00008956"/>
    </source>
</evidence>
<sequence>MPRLGPDLPPPEEMTVAELEAAFAVLPSKRDALREAFDRLSACSPSPLPFPWGDLEAHISSLHSSISLRFRQVGALEAARPAPAAAAPAETRGGGTGENEFHAAARCSPDAAALALHAVELFLHNKMLKTNKTWVNCVGLIRMLPVVVTKPSADTIEQAKRVAKDWKEMIDNPGSCMVLCSLASWGLLYFLISYNIVSEFETKEIFCLFGTIPRKQQKMNYAMLFKGLGLFIFSAELMDYLIGNGQQIDALYFARVFNLVDKYPPVSLLKGYVEKAKQTAVEISQKNVTHQSLVCARNRLSSRIQSAVIIKELENLRRAHDLAKQQITDSSLRTSIGAEINALLGEFGKRKRSLSNSSTASTSNSQQQHTESNKKHKKEQEHHEEQESQQQGKQSKSGEKLEKKQDKPQQKQQQQKQEDK</sequence>
<dbReference type="InterPro" id="IPR012474">
    <property type="entry name" value="Frigida"/>
</dbReference>
<protein>
    <recommendedName>
        <fullName evidence="4">FRIGIDA-like protein</fullName>
    </recommendedName>
</protein>